<comment type="similarity">
    <text evidence="1">Belongs to the bacterial solute-binding protein 8 family.</text>
</comment>
<keyword evidence="7" id="KW-1185">Reference proteome</keyword>
<feature type="domain" description="Fe/B12 periplasmic-binding" evidence="5">
    <location>
        <begin position="67"/>
        <end position="315"/>
    </location>
</feature>
<evidence type="ECO:0000256" key="2">
    <source>
        <dbReference type="ARBA" id="ARBA00022729"/>
    </source>
</evidence>
<comment type="caution">
    <text evidence="6">The sequence shown here is derived from an EMBL/GenBank/DDBJ whole genome shotgun (WGS) entry which is preliminary data.</text>
</comment>
<dbReference type="NCBIfam" id="NF038402">
    <property type="entry name" value="TroA_like"/>
    <property type="match status" value="1"/>
</dbReference>
<name>A0A2T0B300_9CLOT</name>
<reference evidence="6 7" key="1">
    <citation type="submission" date="2018-03" db="EMBL/GenBank/DDBJ databases">
        <title>Genome sequence of Clostridium liquoris DSM 100320.</title>
        <authorList>
            <person name="Poehlein A."/>
            <person name="Daniel R."/>
        </authorList>
    </citation>
    <scope>NUCLEOTIDE SEQUENCE [LARGE SCALE GENOMIC DNA]</scope>
    <source>
        <strain evidence="6 7">DSM 100320</strain>
    </source>
</reference>
<dbReference type="CDD" id="cd01143">
    <property type="entry name" value="YvrC"/>
    <property type="match status" value="1"/>
</dbReference>
<dbReference type="OrthoDB" id="9816357at2"/>
<dbReference type="InterPro" id="IPR050902">
    <property type="entry name" value="ABC_Transporter_SBP"/>
</dbReference>
<gene>
    <name evidence="6" type="primary">btuF</name>
    <name evidence="6" type="ORF">CLLI_16790</name>
</gene>
<feature type="region of interest" description="Disordered" evidence="3">
    <location>
        <begin position="25"/>
        <end position="44"/>
    </location>
</feature>
<feature type="chain" id="PRO_5038465408" evidence="4">
    <location>
        <begin position="25"/>
        <end position="317"/>
    </location>
</feature>
<dbReference type="PROSITE" id="PS51257">
    <property type="entry name" value="PROKAR_LIPOPROTEIN"/>
    <property type="match status" value="1"/>
</dbReference>
<dbReference type="Pfam" id="PF01497">
    <property type="entry name" value="Peripla_BP_2"/>
    <property type="match status" value="1"/>
</dbReference>
<evidence type="ECO:0000256" key="1">
    <source>
        <dbReference type="ARBA" id="ARBA00008814"/>
    </source>
</evidence>
<feature type="compositionally biased region" description="Basic and acidic residues" evidence="3">
    <location>
        <begin position="30"/>
        <end position="39"/>
    </location>
</feature>
<evidence type="ECO:0000256" key="4">
    <source>
        <dbReference type="SAM" id="SignalP"/>
    </source>
</evidence>
<dbReference type="InterPro" id="IPR054828">
    <property type="entry name" value="Vit_B12_bind_prot"/>
</dbReference>
<protein>
    <submittedName>
        <fullName evidence="6">Vitamin B12-binding protein</fullName>
    </submittedName>
</protein>
<evidence type="ECO:0000313" key="6">
    <source>
        <dbReference type="EMBL" id="PRR78252.1"/>
    </source>
</evidence>
<organism evidence="6 7">
    <name type="scientific">Clostridium liquoris</name>
    <dbReference type="NCBI Taxonomy" id="1289519"/>
    <lineage>
        <taxon>Bacteria</taxon>
        <taxon>Bacillati</taxon>
        <taxon>Bacillota</taxon>
        <taxon>Clostridia</taxon>
        <taxon>Eubacteriales</taxon>
        <taxon>Clostridiaceae</taxon>
        <taxon>Clostridium</taxon>
    </lineage>
</organism>
<sequence>MYRSKKLFVLFLSLILIVSLSACSNSSSTENKKDKKENSETSLETKYPLKVKDSYNREVTIEKEPQRVISLGPNITETIFALGKGNKLVGRTDFCDYPDDVKNISSIGSLQSPSIEKIIDLKPDLVIGSTHVEKGVIKKLEDLGIKVVCFYGQENFEGAYDTISKVGQVLNANDKSKEVVGNMKKKVEDITTKVANKGTPSVYYVIDFGKSGDFTAGKDTFIDKAITMAGGKNVAEDAIGWKYSVEKLLEKNPDILICSQYFDSKSRLKQSNGYKDLDAVKKEKLYEIDNNMLDRQGPRLADGLEALAKIIHPELFK</sequence>
<evidence type="ECO:0000256" key="3">
    <source>
        <dbReference type="SAM" id="MobiDB-lite"/>
    </source>
</evidence>
<proteinExistence type="inferred from homology"/>
<evidence type="ECO:0000259" key="5">
    <source>
        <dbReference type="PROSITE" id="PS50983"/>
    </source>
</evidence>
<dbReference type="Proteomes" id="UP000239706">
    <property type="component" value="Unassembled WGS sequence"/>
</dbReference>
<dbReference type="InterPro" id="IPR002491">
    <property type="entry name" value="ABC_transptr_periplasmic_BD"/>
</dbReference>
<dbReference type="RefSeq" id="WP_106063772.1">
    <property type="nucleotide sequence ID" value="NZ_PVXO01000047.1"/>
</dbReference>
<dbReference type="PROSITE" id="PS50983">
    <property type="entry name" value="FE_B12_PBP"/>
    <property type="match status" value="1"/>
</dbReference>
<dbReference type="SUPFAM" id="SSF53807">
    <property type="entry name" value="Helical backbone' metal receptor"/>
    <property type="match status" value="1"/>
</dbReference>
<dbReference type="EMBL" id="PVXO01000047">
    <property type="protein sequence ID" value="PRR78252.1"/>
    <property type="molecule type" value="Genomic_DNA"/>
</dbReference>
<dbReference type="PANTHER" id="PTHR30535:SF34">
    <property type="entry name" value="MOLYBDATE-BINDING PROTEIN MOLA"/>
    <property type="match status" value="1"/>
</dbReference>
<accession>A0A2T0B300</accession>
<evidence type="ECO:0000313" key="7">
    <source>
        <dbReference type="Proteomes" id="UP000239706"/>
    </source>
</evidence>
<dbReference type="Gene3D" id="3.40.50.1980">
    <property type="entry name" value="Nitrogenase molybdenum iron protein domain"/>
    <property type="match status" value="2"/>
</dbReference>
<dbReference type="GO" id="GO:0071281">
    <property type="term" value="P:cellular response to iron ion"/>
    <property type="evidence" value="ECO:0007669"/>
    <property type="project" value="TreeGrafter"/>
</dbReference>
<feature type="signal peptide" evidence="4">
    <location>
        <begin position="1"/>
        <end position="24"/>
    </location>
</feature>
<keyword evidence="2 4" id="KW-0732">Signal</keyword>
<dbReference type="PANTHER" id="PTHR30535">
    <property type="entry name" value="VITAMIN B12-BINDING PROTEIN"/>
    <property type="match status" value="1"/>
</dbReference>
<dbReference type="AlphaFoldDB" id="A0A2T0B300"/>